<accession>A0ABN9ULC0</accession>
<dbReference type="EMBL" id="CAUYUJ010015982">
    <property type="protein sequence ID" value="CAK0860457.1"/>
    <property type="molecule type" value="Genomic_DNA"/>
</dbReference>
<comment type="caution">
    <text evidence="1">The sequence shown here is derived from an EMBL/GenBank/DDBJ whole genome shotgun (WGS) entry which is preliminary data.</text>
</comment>
<organism evidence="1 2">
    <name type="scientific">Prorocentrum cordatum</name>
    <dbReference type="NCBI Taxonomy" id="2364126"/>
    <lineage>
        <taxon>Eukaryota</taxon>
        <taxon>Sar</taxon>
        <taxon>Alveolata</taxon>
        <taxon>Dinophyceae</taxon>
        <taxon>Prorocentrales</taxon>
        <taxon>Prorocentraceae</taxon>
        <taxon>Prorocentrum</taxon>
    </lineage>
</organism>
<dbReference type="Proteomes" id="UP001189429">
    <property type="component" value="Unassembled WGS sequence"/>
</dbReference>
<proteinExistence type="predicted"/>
<sequence length="193" mass="20704">MLCSFLADPGSHVLLKGALLAFGSDCLPRRPPRSYLLEHLGVLRGIFPSTEAALGPRPVLRRPGGDTPDLTLLADFLGLGAAQRAALADPAGLARVLRLASRDGMREMGSKFDESWAFGQLQRVGRMRDPSTFAPSPRVNAPAAPAEPLSAAALELLRARWEERVARETGLADYAALRRALRDEVAARARASA</sequence>
<evidence type="ECO:0000313" key="1">
    <source>
        <dbReference type="EMBL" id="CAK0860457.1"/>
    </source>
</evidence>
<evidence type="ECO:0000313" key="2">
    <source>
        <dbReference type="Proteomes" id="UP001189429"/>
    </source>
</evidence>
<keyword evidence="2" id="KW-1185">Reference proteome</keyword>
<reference evidence="1" key="1">
    <citation type="submission" date="2023-10" db="EMBL/GenBank/DDBJ databases">
        <authorList>
            <person name="Chen Y."/>
            <person name="Shah S."/>
            <person name="Dougan E. K."/>
            <person name="Thang M."/>
            <person name="Chan C."/>
        </authorList>
    </citation>
    <scope>NUCLEOTIDE SEQUENCE [LARGE SCALE GENOMIC DNA]</scope>
</reference>
<gene>
    <name evidence="1" type="ORF">PCOR1329_LOCUS49425</name>
</gene>
<protein>
    <submittedName>
        <fullName evidence="1">Uncharacterized protein</fullName>
    </submittedName>
</protein>
<name>A0ABN9ULC0_9DINO</name>